<dbReference type="SUPFAM" id="SSF51905">
    <property type="entry name" value="FAD/NAD(P)-binding domain"/>
    <property type="match status" value="1"/>
</dbReference>
<keyword evidence="6" id="KW-0503">Monooxygenase</keyword>
<dbReference type="Pfam" id="PF01494">
    <property type="entry name" value="FAD_binding_3"/>
    <property type="match status" value="1"/>
</dbReference>
<evidence type="ECO:0000313" key="7">
    <source>
        <dbReference type="Proteomes" id="UP001165685"/>
    </source>
</evidence>
<dbReference type="Pfam" id="PF21274">
    <property type="entry name" value="Rng_hyd_C"/>
    <property type="match status" value="1"/>
</dbReference>
<comment type="caution">
    <text evidence="6">The sequence shown here is derived from an EMBL/GenBank/DDBJ whole genome shotgun (WGS) entry which is preliminary data.</text>
</comment>
<protein>
    <submittedName>
        <fullName evidence="6">FAD-dependent monooxygenase</fullName>
    </submittedName>
</protein>
<proteinExistence type="predicted"/>
<dbReference type="PRINTS" id="PR00420">
    <property type="entry name" value="RNGMNOXGNASE"/>
</dbReference>
<keyword evidence="7" id="KW-1185">Reference proteome</keyword>
<keyword evidence="2" id="KW-0285">Flavoprotein</keyword>
<evidence type="ECO:0000259" key="5">
    <source>
        <dbReference type="Pfam" id="PF01494"/>
    </source>
</evidence>
<dbReference type="NCBIfam" id="NF006002">
    <property type="entry name" value="PRK08132.1"/>
    <property type="match status" value="1"/>
</dbReference>
<dbReference type="GO" id="GO:0004497">
    <property type="term" value="F:monooxygenase activity"/>
    <property type="evidence" value="ECO:0007669"/>
    <property type="project" value="UniProtKB-KW"/>
</dbReference>
<evidence type="ECO:0000313" key="6">
    <source>
        <dbReference type="EMBL" id="MDA2804028.1"/>
    </source>
</evidence>
<dbReference type="PANTHER" id="PTHR43004:SF19">
    <property type="entry name" value="BINDING MONOOXYGENASE, PUTATIVE (JCVI)-RELATED"/>
    <property type="match status" value="1"/>
</dbReference>
<dbReference type="Proteomes" id="UP001165685">
    <property type="component" value="Unassembled WGS sequence"/>
</dbReference>
<evidence type="ECO:0000256" key="2">
    <source>
        <dbReference type="ARBA" id="ARBA00022630"/>
    </source>
</evidence>
<feature type="region of interest" description="Disordered" evidence="4">
    <location>
        <begin position="537"/>
        <end position="559"/>
    </location>
</feature>
<dbReference type="Gene3D" id="3.40.30.120">
    <property type="match status" value="1"/>
</dbReference>
<evidence type="ECO:0000256" key="4">
    <source>
        <dbReference type="SAM" id="MobiDB-lite"/>
    </source>
</evidence>
<dbReference type="InterPro" id="IPR050641">
    <property type="entry name" value="RIFMO-like"/>
</dbReference>
<accession>A0ABT4TH43</accession>
<name>A0ABT4TH43_9ACTN</name>
<evidence type="ECO:0000256" key="3">
    <source>
        <dbReference type="ARBA" id="ARBA00022827"/>
    </source>
</evidence>
<dbReference type="PANTHER" id="PTHR43004">
    <property type="entry name" value="TRK SYSTEM POTASSIUM UPTAKE PROTEIN"/>
    <property type="match status" value="1"/>
</dbReference>
<dbReference type="InterPro" id="IPR036188">
    <property type="entry name" value="FAD/NAD-bd_sf"/>
</dbReference>
<dbReference type="InterPro" id="IPR002938">
    <property type="entry name" value="FAD-bd"/>
</dbReference>
<keyword evidence="3" id="KW-0274">FAD</keyword>
<feature type="domain" description="FAD-binding" evidence="5">
    <location>
        <begin position="13"/>
        <end position="351"/>
    </location>
</feature>
<reference evidence="6" key="1">
    <citation type="submission" date="2023-01" db="EMBL/GenBank/DDBJ databases">
        <title>Draft genome sequence of Nocardiopsis sp. LSu2-4 isolated from halophytes.</title>
        <authorList>
            <person name="Duangmal K."/>
            <person name="Chantavorakit T."/>
        </authorList>
    </citation>
    <scope>NUCLEOTIDE SEQUENCE</scope>
    <source>
        <strain evidence="6">LSu2-4</strain>
    </source>
</reference>
<dbReference type="EMBL" id="JAQFWP010000007">
    <property type="protein sequence ID" value="MDA2804028.1"/>
    <property type="molecule type" value="Genomic_DNA"/>
</dbReference>
<dbReference type="Gene3D" id="3.30.70.2450">
    <property type="match status" value="1"/>
</dbReference>
<organism evidence="6 7">
    <name type="scientific">Nocardiopsis suaedae</name>
    <dbReference type="NCBI Taxonomy" id="3018444"/>
    <lineage>
        <taxon>Bacteria</taxon>
        <taxon>Bacillati</taxon>
        <taxon>Actinomycetota</taxon>
        <taxon>Actinomycetes</taxon>
        <taxon>Streptosporangiales</taxon>
        <taxon>Nocardiopsidaceae</taxon>
        <taxon>Nocardiopsis</taxon>
    </lineage>
</organism>
<comment type="cofactor">
    <cofactor evidence="1">
        <name>FAD</name>
        <dbReference type="ChEBI" id="CHEBI:57692"/>
    </cofactor>
</comment>
<evidence type="ECO:0000256" key="1">
    <source>
        <dbReference type="ARBA" id="ARBA00001974"/>
    </source>
</evidence>
<dbReference type="Gene3D" id="3.50.50.60">
    <property type="entry name" value="FAD/NAD(P)-binding domain"/>
    <property type="match status" value="1"/>
</dbReference>
<gene>
    <name evidence="6" type="ORF">O4U47_05855</name>
</gene>
<keyword evidence="6" id="KW-0560">Oxidoreductase</keyword>
<dbReference type="RefSeq" id="WP_270676514.1">
    <property type="nucleotide sequence ID" value="NZ_JAQFWP010000007.1"/>
</dbReference>
<sequence>MPNRHHPPCAGAPVLVLGAGPVGQTAALLLAHWGLEAVLLDRRPERDPVGSKAIVQQRDVLDIWETAGAGAVADEGLTWDTARTFYRSDELFAVRLRDRGASPLPPFVNISQARTEEILDGALERAGVPVRWGHEVTAVEQDAEGVTAVCATPEGTVRLRGSYAVACTGAHGSAVRRALGADLRGSSFEDRFLICDIRADLPGWERERRFYFDPEWNPGRQVLIHPCPGSVYRIDWQVPPDFDLEGEEAGGGLDRRVRQIIGDRPYEVVWRSVYRFHTRVADRMRAGRVLLAGDSAHLVAPFGARGLNSGVQDAENAAWKIAFALRGWGDGEALLDSYAAERGAAARENADVTSATMRFLVPPGPAEAAYRESVLRRALTDPHAREEVDSGRLAEPFWYTGSPLTTPHPERVFGGRPPRGSAPDPCPGVLVPDAPVTVPGRPDLERLRPLAREGLTFLLGGAADPGAVLAAARAAAPAPAAAYRITDIDTEGALERALEPRSGEAWLLRPDAHIAAVADASDPAAIAAAVRTALGGRGATAAPHAPREETTDGVLPASG</sequence>